<dbReference type="InterPro" id="IPR020472">
    <property type="entry name" value="WD40_PAC1"/>
</dbReference>
<feature type="region of interest" description="Disordered" evidence="4">
    <location>
        <begin position="222"/>
        <end position="253"/>
    </location>
</feature>
<gene>
    <name evidence="5" type="ORF">EZS28_032104</name>
</gene>
<evidence type="ECO:0000256" key="3">
    <source>
        <dbReference type="PROSITE-ProRule" id="PRU00221"/>
    </source>
</evidence>
<dbReference type="Proteomes" id="UP000324800">
    <property type="component" value="Unassembled WGS sequence"/>
</dbReference>
<proteinExistence type="predicted"/>
<evidence type="ECO:0000256" key="1">
    <source>
        <dbReference type="ARBA" id="ARBA00022574"/>
    </source>
</evidence>
<keyword evidence="2" id="KW-0677">Repeat</keyword>
<reference evidence="5 6" key="1">
    <citation type="submission" date="2019-03" db="EMBL/GenBank/DDBJ databases">
        <title>Single cell metagenomics reveals metabolic interactions within the superorganism composed of flagellate Streblomastix strix and complex community of Bacteroidetes bacteria on its surface.</title>
        <authorList>
            <person name="Treitli S.C."/>
            <person name="Kolisko M."/>
            <person name="Husnik F."/>
            <person name="Keeling P."/>
            <person name="Hampl V."/>
        </authorList>
    </citation>
    <scope>NUCLEOTIDE SEQUENCE [LARGE SCALE GENOMIC DNA]</scope>
    <source>
        <strain evidence="5">ST1C</strain>
    </source>
</reference>
<dbReference type="PROSITE" id="PS50082">
    <property type="entry name" value="WD_REPEATS_2"/>
    <property type="match status" value="3"/>
</dbReference>
<keyword evidence="1 3" id="KW-0853">WD repeat</keyword>
<dbReference type="GO" id="GO:0032040">
    <property type="term" value="C:small-subunit processome"/>
    <property type="evidence" value="ECO:0007669"/>
    <property type="project" value="TreeGrafter"/>
</dbReference>
<dbReference type="InterPro" id="IPR001680">
    <property type="entry name" value="WD40_rpt"/>
</dbReference>
<dbReference type="SUPFAM" id="SSF50978">
    <property type="entry name" value="WD40 repeat-like"/>
    <property type="match status" value="1"/>
</dbReference>
<feature type="compositionally biased region" description="Acidic residues" evidence="4">
    <location>
        <begin position="223"/>
        <end position="245"/>
    </location>
</feature>
<name>A0A5J4UQL0_9EUKA</name>
<dbReference type="InterPro" id="IPR015943">
    <property type="entry name" value="WD40/YVTN_repeat-like_dom_sf"/>
</dbReference>
<dbReference type="EMBL" id="SNRW01013653">
    <property type="protein sequence ID" value="KAA6372370.1"/>
    <property type="molecule type" value="Genomic_DNA"/>
</dbReference>
<dbReference type="OrthoDB" id="10249065at2759"/>
<evidence type="ECO:0000313" key="5">
    <source>
        <dbReference type="EMBL" id="KAA6372370.1"/>
    </source>
</evidence>
<feature type="repeat" description="WD" evidence="3">
    <location>
        <begin position="387"/>
        <end position="419"/>
    </location>
</feature>
<accession>A0A5J4UQL0</accession>
<evidence type="ECO:0000256" key="4">
    <source>
        <dbReference type="SAM" id="MobiDB-lite"/>
    </source>
</evidence>
<organism evidence="5 6">
    <name type="scientific">Streblomastix strix</name>
    <dbReference type="NCBI Taxonomy" id="222440"/>
    <lineage>
        <taxon>Eukaryota</taxon>
        <taxon>Metamonada</taxon>
        <taxon>Preaxostyla</taxon>
        <taxon>Oxymonadida</taxon>
        <taxon>Streblomastigidae</taxon>
        <taxon>Streblomastix</taxon>
    </lineage>
</organism>
<dbReference type="PROSITE" id="PS50294">
    <property type="entry name" value="WD_REPEATS_REGION"/>
    <property type="match status" value="3"/>
</dbReference>
<feature type="region of interest" description="Disordered" evidence="4">
    <location>
        <begin position="155"/>
        <end position="184"/>
    </location>
</feature>
<evidence type="ECO:0000256" key="2">
    <source>
        <dbReference type="ARBA" id="ARBA00022737"/>
    </source>
</evidence>
<dbReference type="SMART" id="SM00320">
    <property type="entry name" value="WD40"/>
    <property type="match status" value="5"/>
</dbReference>
<dbReference type="GO" id="GO:0000462">
    <property type="term" value="P:maturation of SSU-rRNA from tricistronic rRNA transcript (SSU-rRNA, 5.8S rRNA, LSU-rRNA)"/>
    <property type="evidence" value="ECO:0007669"/>
    <property type="project" value="TreeGrafter"/>
</dbReference>
<dbReference type="Pfam" id="PF00400">
    <property type="entry name" value="WD40"/>
    <property type="match status" value="3"/>
</dbReference>
<feature type="repeat" description="WD" evidence="3">
    <location>
        <begin position="54"/>
        <end position="96"/>
    </location>
</feature>
<dbReference type="Gene3D" id="2.130.10.10">
    <property type="entry name" value="YVTN repeat-like/Quinoprotein amine dehydrogenase"/>
    <property type="match status" value="2"/>
</dbReference>
<evidence type="ECO:0000313" key="6">
    <source>
        <dbReference type="Proteomes" id="UP000324800"/>
    </source>
</evidence>
<protein>
    <submittedName>
        <fullName evidence="5">Putative U3 snoRNP-associated protein Sof1</fullName>
    </submittedName>
</protein>
<dbReference type="PRINTS" id="PR00320">
    <property type="entry name" value="GPROTEINBRPT"/>
</dbReference>
<dbReference type="InterPro" id="IPR036322">
    <property type="entry name" value="WD40_repeat_dom_sf"/>
</dbReference>
<comment type="caution">
    <text evidence="5">The sequence shown here is derived from an EMBL/GenBank/DDBJ whole genome shotgun (WGS) entry which is preliminary data.</text>
</comment>
<sequence>MKIKAISRIKPKVNTIQRNLDPLIHPFAKAREAQRAVVAAKTDRIFAQPFVYAFSGHSDGVWSIQRHPKRLNCIFSGGCDGEIKVWNTANRCEIASIHAHNGFVRGMSLPGDGRTLITCSEDKTIKIWNSQPWVQSDRMDGSISALLYRMNEEQDRKNQGEVLGDGSEGLRSFGIGMNEDEDEDALIDNEDDEDEEDDDEDDININENKNIDLLKINKRAMIMDEEDEDDKSNSDDEEDEDDDEDQKLKQSKVIDTPIETIVGSYAYTSVDHNWTNQTFCSTGASVDIWDLQHSKVPINSFAWGADTYYYARYNRVEQNILATCGSDRGIVLYDLRSETPIRKLILRMKTNQLCWNPVEPFNYLAGNEDGNVYEFDMRNLGASRCVYKDHLDSVMTLDISPTGREFCSGSYDRTIRLWDSQAAGIHTKSFKGCLSSEKNAENICCYIYW</sequence>
<dbReference type="InterPro" id="IPR051733">
    <property type="entry name" value="WD_repeat_DCAF13/WDSOF1"/>
</dbReference>
<dbReference type="PANTHER" id="PTHR22851:SF0">
    <property type="entry name" value="DDB1- AND CUL4-ASSOCIATED FACTOR 13"/>
    <property type="match status" value="1"/>
</dbReference>
<dbReference type="PANTHER" id="PTHR22851">
    <property type="entry name" value="U3 SMALL NUCLEOLAR RNA U3 SNORNA ASSOCIATED PROTEIN"/>
    <property type="match status" value="1"/>
</dbReference>
<feature type="repeat" description="WD" evidence="3">
    <location>
        <begin position="97"/>
        <end position="129"/>
    </location>
</feature>
<dbReference type="AlphaFoldDB" id="A0A5J4UQL0"/>